<dbReference type="Proteomes" id="UP000016201">
    <property type="component" value="Unassembled WGS sequence"/>
</dbReference>
<evidence type="ECO:0000256" key="4">
    <source>
        <dbReference type="ARBA" id="ARBA00051334"/>
    </source>
</evidence>
<evidence type="ECO:0000313" key="7">
    <source>
        <dbReference type="Proteomes" id="UP000016201"/>
    </source>
</evidence>
<comment type="caution">
    <text evidence="6">The sequence shown here is derived from an EMBL/GenBank/DDBJ whole genome shotgun (WGS) entry which is preliminary data.</text>
</comment>
<name>R9AY93_9GAMM</name>
<evidence type="ECO:0000313" key="6">
    <source>
        <dbReference type="EMBL" id="EOR07163.1"/>
    </source>
</evidence>
<accession>R9AY93</accession>
<dbReference type="PATRIC" id="fig|1120927.3.peg.1986"/>
<keyword evidence="1 6" id="KW-0808">Transferase</keyword>
<evidence type="ECO:0000256" key="3">
    <source>
        <dbReference type="ARBA" id="ARBA00050603"/>
    </source>
</evidence>
<dbReference type="FunFam" id="3.40.630.30:FF:000026">
    <property type="entry name" value="Phosphinothricin acetyltransferase"/>
    <property type="match status" value="1"/>
</dbReference>
<dbReference type="RefSeq" id="WP_016167103.1">
    <property type="nucleotide sequence ID" value="NZ_JHZG01000001.1"/>
</dbReference>
<dbReference type="InterPro" id="IPR016181">
    <property type="entry name" value="Acyl_CoA_acyltransferase"/>
</dbReference>
<feature type="domain" description="N-acetyltransferase" evidence="5">
    <location>
        <begin position="12"/>
        <end position="175"/>
    </location>
</feature>
<dbReference type="AlphaFoldDB" id="R9AY93"/>
<organism evidence="6 7">
    <name type="scientific">Acinetobacter tandoii DSM 14970 = CIP 107469</name>
    <dbReference type="NCBI Taxonomy" id="1120927"/>
    <lineage>
        <taxon>Bacteria</taxon>
        <taxon>Pseudomonadati</taxon>
        <taxon>Pseudomonadota</taxon>
        <taxon>Gammaproteobacteria</taxon>
        <taxon>Moraxellales</taxon>
        <taxon>Moraxellaceae</taxon>
        <taxon>Acinetobacter</taxon>
    </lineage>
</organism>
<evidence type="ECO:0000259" key="5">
    <source>
        <dbReference type="PROSITE" id="PS51186"/>
    </source>
</evidence>
<dbReference type="GO" id="GO:0016747">
    <property type="term" value="F:acyltransferase activity, transferring groups other than amino-acyl groups"/>
    <property type="evidence" value="ECO:0007669"/>
    <property type="project" value="InterPro"/>
</dbReference>
<sequence>MSQSEASLTEFKLIECNETEHAVAILEILNEAILNSTALYDYQPRTLKNMQTWFATKREQNFPILGIINPTGKLLGFATWGTFRAFPAYKYTVEHSVYIHHEHRGCGLSKILMQTLIEKAQQQQLHVMVGCIDAENTASIRLHQKLGFTHSGTIQQAGFKFGCWLDAAFYQLTLTTPLDPLDG</sequence>
<dbReference type="SUPFAM" id="SSF55729">
    <property type="entry name" value="Acyl-CoA N-acyltransferases (Nat)"/>
    <property type="match status" value="1"/>
</dbReference>
<protein>
    <submittedName>
        <fullName evidence="6">Phosphinothricin acetyltransferase</fullName>
    </submittedName>
</protein>
<dbReference type="InterPro" id="IPR000182">
    <property type="entry name" value="GNAT_dom"/>
</dbReference>
<comment type="catalytic activity">
    <reaction evidence="4">
        <text>L-methionine sulfone + acetyl-CoA = N-acetyl-L-methionine sulfone + CoA + H(+)</text>
        <dbReference type="Rhea" id="RHEA:47656"/>
        <dbReference type="ChEBI" id="CHEBI:15378"/>
        <dbReference type="ChEBI" id="CHEBI:57287"/>
        <dbReference type="ChEBI" id="CHEBI:57288"/>
        <dbReference type="ChEBI" id="CHEBI:87824"/>
        <dbReference type="ChEBI" id="CHEBI:87825"/>
    </reaction>
</comment>
<comment type="catalytic activity">
    <reaction evidence="3">
        <text>L-methionine sulfoximine + acetyl-CoA = N-acetyl-L-methionine sulfoximine + CoA + H(+)</text>
        <dbReference type="Rhea" id="RHEA:47660"/>
        <dbReference type="ChEBI" id="CHEBI:15378"/>
        <dbReference type="ChEBI" id="CHEBI:57287"/>
        <dbReference type="ChEBI" id="CHEBI:57288"/>
        <dbReference type="ChEBI" id="CHEBI:87826"/>
        <dbReference type="ChEBI" id="CHEBI:87827"/>
    </reaction>
</comment>
<dbReference type="EMBL" id="AQFM01000037">
    <property type="protein sequence ID" value="EOR07163.1"/>
    <property type="molecule type" value="Genomic_DNA"/>
</dbReference>
<dbReference type="eggNOG" id="COG1247">
    <property type="taxonomic scope" value="Bacteria"/>
</dbReference>
<proteinExistence type="predicted"/>
<gene>
    <name evidence="6" type="ORF">I593_02050</name>
</gene>
<evidence type="ECO:0000256" key="1">
    <source>
        <dbReference type="ARBA" id="ARBA00022679"/>
    </source>
</evidence>
<dbReference type="PANTHER" id="PTHR43072">
    <property type="entry name" value="N-ACETYLTRANSFERASE"/>
    <property type="match status" value="1"/>
</dbReference>
<reference evidence="6 7" key="1">
    <citation type="submission" date="2013-03" db="EMBL/GenBank/DDBJ databases">
        <title>The Genome Sequence of Acinetobacter tandoii CIP 107469.</title>
        <authorList>
            <consortium name="The Broad Institute Genome Sequencing Platform"/>
            <consortium name="The Broad Institute Genome Sequencing Center for Infectious Disease"/>
            <person name="Cerqueira G."/>
            <person name="Feldgarden M."/>
            <person name="Courvalin P."/>
            <person name="Perichon B."/>
            <person name="Grillot-Courvalin C."/>
            <person name="Clermont D."/>
            <person name="Rocha E."/>
            <person name="Yoon E.-J."/>
            <person name="Nemec A."/>
            <person name="Walker B."/>
            <person name="Young S.K."/>
            <person name="Zeng Q."/>
            <person name="Gargeya S."/>
            <person name="Fitzgerald M."/>
            <person name="Haas B."/>
            <person name="Abouelleil A."/>
            <person name="Alvarado L."/>
            <person name="Arachchi H.M."/>
            <person name="Berlin A.M."/>
            <person name="Chapman S.B."/>
            <person name="Dewar J."/>
            <person name="Goldberg J."/>
            <person name="Griggs A."/>
            <person name="Gujja S."/>
            <person name="Hansen M."/>
            <person name="Howarth C."/>
            <person name="Imamovic A."/>
            <person name="Larimer J."/>
            <person name="McCowan C."/>
            <person name="Murphy C."/>
            <person name="Neiman D."/>
            <person name="Pearson M."/>
            <person name="Priest M."/>
            <person name="Roberts A."/>
            <person name="Saif S."/>
            <person name="Shea T."/>
            <person name="Sisk P."/>
            <person name="Sykes S."/>
            <person name="Wortman J."/>
            <person name="Nusbaum C."/>
            <person name="Birren B."/>
        </authorList>
    </citation>
    <scope>NUCLEOTIDE SEQUENCE [LARGE SCALE GENOMIC DNA]</scope>
    <source>
        <strain evidence="6 7">CIP 107469</strain>
    </source>
</reference>
<evidence type="ECO:0000256" key="2">
    <source>
        <dbReference type="ARBA" id="ARBA00023315"/>
    </source>
</evidence>
<dbReference type="PANTHER" id="PTHR43072:SF23">
    <property type="entry name" value="UPF0039 PROTEIN C11D3.02C"/>
    <property type="match status" value="1"/>
</dbReference>
<dbReference type="CDD" id="cd04301">
    <property type="entry name" value="NAT_SF"/>
    <property type="match status" value="1"/>
</dbReference>
<keyword evidence="7" id="KW-1185">Reference proteome</keyword>
<dbReference type="Gene3D" id="3.40.630.30">
    <property type="match status" value="1"/>
</dbReference>
<dbReference type="PROSITE" id="PS51186">
    <property type="entry name" value="GNAT"/>
    <property type="match status" value="1"/>
</dbReference>
<dbReference type="OrthoDB" id="5459937at2"/>
<keyword evidence="2" id="KW-0012">Acyltransferase</keyword>
<dbReference type="Pfam" id="PF00583">
    <property type="entry name" value="Acetyltransf_1"/>
    <property type="match status" value="1"/>
</dbReference>